<organism evidence="2 3">
    <name type="scientific">Clavibacter michiganensis subsp. michiganensis</name>
    <dbReference type="NCBI Taxonomy" id="33013"/>
    <lineage>
        <taxon>Bacteria</taxon>
        <taxon>Bacillati</taxon>
        <taxon>Actinomycetota</taxon>
        <taxon>Actinomycetes</taxon>
        <taxon>Micrococcales</taxon>
        <taxon>Microbacteriaceae</taxon>
        <taxon>Clavibacter</taxon>
    </lineage>
</organism>
<protein>
    <submittedName>
        <fullName evidence="2">Acetyltransferase (GNAT) family protein</fullName>
    </submittedName>
</protein>
<keyword evidence="3" id="KW-1185">Reference proteome</keyword>
<proteinExistence type="predicted"/>
<accession>A0A251XF73</accession>
<dbReference type="Pfam" id="PF00583">
    <property type="entry name" value="Acetyltransf_1"/>
    <property type="match status" value="1"/>
</dbReference>
<evidence type="ECO:0000313" key="2">
    <source>
        <dbReference type="EMBL" id="OUE01218.1"/>
    </source>
</evidence>
<sequence length="205" mass="21392">MRSPGQRYAGAGPAGPVARLPYPRSVTPATRDLVPADLAWMVPLNNSAVPAVPAMDAASLGEVLGRADLAIAVLDVDAPDAAPVGMLLAMQPGGAYDSPNYRWFAEHGVDGLYVDRIVVADGHRGSRLGQVLYARVFAEARRTGRAAVTCEVNTLPPNPGSLAFHGRLGFVRLAEVVDPDGLHAVAMLSAPVDPDPSDPSDPSAR</sequence>
<dbReference type="InterPro" id="IPR016181">
    <property type="entry name" value="Acyl_CoA_acyltransferase"/>
</dbReference>
<name>A0A251XF73_CLAMM</name>
<dbReference type="SUPFAM" id="SSF55729">
    <property type="entry name" value="Acyl-CoA N-acyltransferases (Nat)"/>
    <property type="match status" value="1"/>
</dbReference>
<evidence type="ECO:0000313" key="3">
    <source>
        <dbReference type="Proteomes" id="UP000195062"/>
    </source>
</evidence>
<feature type="domain" description="N-acetyltransferase" evidence="1">
    <location>
        <begin position="28"/>
        <end position="191"/>
    </location>
</feature>
<dbReference type="PIRSF" id="PIRSF028520">
    <property type="entry name" value="UCP028520"/>
    <property type="match status" value="1"/>
</dbReference>
<reference evidence="2 3" key="1">
    <citation type="submission" date="2016-08" db="EMBL/GenBank/DDBJ databases">
        <title>Genome sequence of Clavibacter michiganensis subsp. michiganensis strain CASJ007.</title>
        <authorList>
            <person name="Thapa S.P."/>
            <person name="Coaker G."/>
        </authorList>
    </citation>
    <scope>NUCLEOTIDE SEQUENCE [LARGE SCALE GENOMIC DNA]</scope>
    <source>
        <strain evidence="2">CASJ007</strain>
    </source>
</reference>
<dbReference type="InterPro" id="IPR016890">
    <property type="entry name" value="UCP028520"/>
</dbReference>
<dbReference type="Proteomes" id="UP000195062">
    <property type="component" value="Unassembled WGS sequence"/>
</dbReference>
<keyword evidence="2" id="KW-0808">Transferase</keyword>
<dbReference type="GO" id="GO:0016747">
    <property type="term" value="F:acyltransferase activity, transferring groups other than amino-acyl groups"/>
    <property type="evidence" value="ECO:0007669"/>
    <property type="project" value="InterPro"/>
</dbReference>
<evidence type="ECO:0000259" key="1">
    <source>
        <dbReference type="PROSITE" id="PS51186"/>
    </source>
</evidence>
<dbReference type="AlphaFoldDB" id="A0A251XF73"/>
<dbReference type="EMBL" id="MDHH01000003">
    <property type="protein sequence ID" value="OUE01218.1"/>
    <property type="molecule type" value="Genomic_DNA"/>
</dbReference>
<comment type="caution">
    <text evidence="2">The sequence shown here is derived from an EMBL/GenBank/DDBJ whole genome shotgun (WGS) entry which is preliminary data.</text>
</comment>
<dbReference type="CDD" id="cd04301">
    <property type="entry name" value="NAT_SF"/>
    <property type="match status" value="1"/>
</dbReference>
<dbReference type="InterPro" id="IPR000182">
    <property type="entry name" value="GNAT_dom"/>
</dbReference>
<gene>
    <name evidence="2" type="ORF">CMMCAS07_12995</name>
</gene>
<dbReference type="PROSITE" id="PS51186">
    <property type="entry name" value="GNAT"/>
    <property type="match status" value="1"/>
</dbReference>
<dbReference type="Gene3D" id="3.40.630.30">
    <property type="match status" value="1"/>
</dbReference>